<gene>
    <name evidence="3" type="ORF">SAMN05421819_0821</name>
</gene>
<name>A0A1H5U2N5_9BACT</name>
<dbReference type="EMBL" id="FNVA01000001">
    <property type="protein sequence ID" value="SEF68678.1"/>
    <property type="molecule type" value="Genomic_DNA"/>
</dbReference>
<dbReference type="Pfam" id="PF00657">
    <property type="entry name" value="Lipase_GDSL"/>
    <property type="match status" value="1"/>
</dbReference>
<sequence length="277" mass="30359">MRRLVLLLLAATLWSSSHAQVVTRLIVFGDSYSDIGRGYLDGNGPTAVAYLAQRLGSPMVPSNAKDLSGRSLNFAVSGAQTGEGKGFEIGGFLLGYGMRNQVEEFSAMVKSGRVSFDPATTLFFIAGGLNDSRRTTDDTISNLTAEIAVLYSLGARRFEVAILPESIPGFHNVAVRLNPSLAMIQQMMKPKLPMAQIRSSQWGAYFDEVMAHPSKYGIVNTTDRCAGREIRHEDTKPCAKPETYFYYHEEHPSTATQKAVGDMLYDELKRYGGVAAR</sequence>
<feature type="signal peptide" evidence="2">
    <location>
        <begin position="1"/>
        <end position="19"/>
    </location>
</feature>
<keyword evidence="1" id="KW-0378">Hydrolase</keyword>
<keyword evidence="2" id="KW-0732">Signal</keyword>
<dbReference type="InterPro" id="IPR001087">
    <property type="entry name" value="GDSL"/>
</dbReference>
<evidence type="ECO:0000256" key="1">
    <source>
        <dbReference type="ARBA" id="ARBA00022801"/>
    </source>
</evidence>
<keyword evidence="4" id="KW-1185">Reference proteome</keyword>
<protein>
    <submittedName>
        <fullName evidence="3">Phospholipase/lecithinase/hemolysin</fullName>
    </submittedName>
</protein>
<dbReference type="InterPro" id="IPR051058">
    <property type="entry name" value="GDSL_Est/Lipase"/>
</dbReference>
<evidence type="ECO:0000313" key="4">
    <source>
        <dbReference type="Proteomes" id="UP000236728"/>
    </source>
</evidence>
<proteinExistence type="predicted"/>
<organism evidence="3 4">
    <name type="scientific">Bryocella elongata</name>
    <dbReference type="NCBI Taxonomy" id="863522"/>
    <lineage>
        <taxon>Bacteria</taxon>
        <taxon>Pseudomonadati</taxon>
        <taxon>Acidobacteriota</taxon>
        <taxon>Terriglobia</taxon>
        <taxon>Terriglobales</taxon>
        <taxon>Acidobacteriaceae</taxon>
        <taxon>Bryocella</taxon>
    </lineage>
</organism>
<reference evidence="3 4" key="1">
    <citation type="submission" date="2016-10" db="EMBL/GenBank/DDBJ databases">
        <authorList>
            <person name="de Groot N.N."/>
        </authorList>
    </citation>
    <scope>NUCLEOTIDE SEQUENCE [LARGE SCALE GENOMIC DNA]</scope>
    <source>
        <strain evidence="3 4">DSM 22489</strain>
    </source>
</reference>
<feature type="chain" id="PRO_5009285685" evidence="2">
    <location>
        <begin position="20"/>
        <end position="277"/>
    </location>
</feature>
<dbReference type="Gene3D" id="3.40.50.1110">
    <property type="entry name" value="SGNH hydrolase"/>
    <property type="match status" value="1"/>
</dbReference>
<dbReference type="Proteomes" id="UP000236728">
    <property type="component" value="Unassembled WGS sequence"/>
</dbReference>
<evidence type="ECO:0000256" key="2">
    <source>
        <dbReference type="SAM" id="SignalP"/>
    </source>
</evidence>
<dbReference type="SUPFAM" id="SSF52266">
    <property type="entry name" value="SGNH hydrolase"/>
    <property type="match status" value="1"/>
</dbReference>
<dbReference type="OrthoDB" id="110369at2"/>
<dbReference type="RefSeq" id="WP_103931699.1">
    <property type="nucleotide sequence ID" value="NZ_FNVA01000001.1"/>
</dbReference>
<dbReference type="PANTHER" id="PTHR45648">
    <property type="entry name" value="GDSL LIPASE/ACYLHYDROLASE FAMILY PROTEIN (AFU_ORTHOLOGUE AFUA_4G14700)"/>
    <property type="match status" value="1"/>
</dbReference>
<dbReference type="GO" id="GO:0016788">
    <property type="term" value="F:hydrolase activity, acting on ester bonds"/>
    <property type="evidence" value="ECO:0007669"/>
    <property type="project" value="InterPro"/>
</dbReference>
<evidence type="ECO:0000313" key="3">
    <source>
        <dbReference type="EMBL" id="SEF68678.1"/>
    </source>
</evidence>
<dbReference type="PANTHER" id="PTHR45648:SF22">
    <property type="entry name" value="GDSL LIPASE_ACYLHYDROLASE FAMILY PROTEIN (AFU_ORTHOLOGUE AFUA_4G14700)"/>
    <property type="match status" value="1"/>
</dbReference>
<dbReference type="InterPro" id="IPR036514">
    <property type="entry name" value="SGNH_hydro_sf"/>
</dbReference>
<dbReference type="AlphaFoldDB" id="A0A1H5U2N5"/>
<accession>A0A1H5U2N5</accession>